<accession>A0A0J8DCA5</accession>
<comment type="caution">
    <text evidence="5">The sequence shown here is derived from an EMBL/GenBank/DDBJ whole genome shotgun (WGS) entry which is preliminary data.</text>
</comment>
<dbReference type="RefSeq" id="WP_048570578.1">
    <property type="nucleotide sequence ID" value="NZ_LFVU01000026.1"/>
</dbReference>
<evidence type="ECO:0000313" key="6">
    <source>
        <dbReference type="Proteomes" id="UP000036756"/>
    </source>
</evidence>
<dbReference type="PATRIC" id="fig|1121307.3.peg.1558"/>
<dbReference type="AlphaFoldDB" id="A0A0J8DCA5"/>
<dbReference type="InterPro" id="IPR043128">
    <property type="entry name" value="Rev_trsase/Diguanyl_cyclase"/>
</dbReference>
<dbReference type="CDD" id="cd01949">
    <property type="entry name" value="GGDEF"/>
    <property type="match status" value="1"/>
</dbReference>
<sequence>MKLIKKDICKIVVLLVVFIIYVIGLIYKNHLIGYILSPLVAFFATLIIFNVYRKSNNIAWLVLLLSGTSWVIADMIWGYYAIALKLKPQELLMFDYIYMIPGLFILGSLILLFKNKMGYIEKEKLIIDVLTIVILLISIFWIMILKRQFQLKLKTIQEIIILIYITIDFAIISVLCLNYLSFRPINVKDDIRYIYLGALTYFFADICLEHQWINGTYTPNSIVDGGFILAFVIFAVGGLIETSIKEKKQTYEKNENKVVKSVQVNSWIMLGVVIILYLLGGLDNLVAILMIVVIFTHRAASSYIKNQSINKKILEEKIEEKTRSLSESNEKLSILLQHDSMSGLYNRRYFIEKLEVLISEKKAEEVIAVLFIDLDRFKAINDYYGHDMGDNVLKIISSRLKSIMPEDTLLARLGGDEFVIAKSGIFENSKLELFVKKMIETCKEPIIIEPYNFNISMSVGIATTGICKSDRGILMKNADIAMYDAKECVSKNYSFYNQELHRKIERKNKLELLLKRISFDKEFEVYYQPQFKTKTKELVGIEALVRWSNSKEGSISPREFIPIAEESNLIVKIGSWVMKKAIEQVSKWNRDYNKSLRVGINISPKQMDSIDFVSNLKEIVKKTDMNPNLVDIEITESVAMDKGTGIKNVLNKLSEEGFIISVDDFGTGYSSLGYIKRYDIDRLKIAKELIDNISIDEVEFQIVEAIIMMARSMKIETIAEGVEKDWQLERLRDLGCDEVQGYIWEKPLTVTEFEKKYLN</sequence>
<dbReference type="InterPro" id="IPR052155">
    <property type="entry name" value="Biofilm_reg_signaling"/>
</dbReference>
<organism evidence="5 6">
    <name type="scientific">Clostridium cylindrosporum DSM 605</name>
    <dbReference type="NCBI Taxonomy" id="1121307"/>
    <lineage>
        <taxon>Bacteria</taxon>
        <taxon>Bacillati</taxon>
        <taxon>Bacillota</taxon>
        <taxon>Clostridia</taxon>
        <taxon>Eubacteriales</taxon>
        <taxon>Clostridiaceae</taxon>
        <taxon>Clostridium</taxon>
    </lineage>
</organism>
<evidence type="ECO:0000256" key="1">
    <source>
        <dbReference type="SAM" id="Coils"/>
    </source>
</evidence>
<dbReference type="InterPro" id="IPR000160">
    <property type="entry name" value="GGDEF_dom"/>
</dbReference>
<keyword evidence="2" id="KW-1133">Transmembrane helix</keyword>
<dbReference type="SMART" id="SM00052">
    <property type="entry name" value="EAL"/>
    <property type="match status" value="1"/>
</dbReference>
<proteinExistence type="predicted"/>
<evidence type="ECO:0000259" key="4">
    <source>
        <dbReference type="PROSITE" id="PS50887"/>
    </source>
</evidence>
<feature type="transmembrane region" description="Helical" evidence="2">
    <location>
        <begin position="159"/>
        <end position="181"/>
    </location>
</feature>
<evidence type="ECO:0000256" key="2">
    <source>
        <dbReference type="SAM" id="Phobius"/>
    </source>
</evidence>
<dbReference type="InterPro" id="IPR029787">
    <property type="entry name" value="Nucleotide_cyclase"/>
</dbReference>
<dbReference type="SUPFAM" id="SSF141868">
    <property type="entry name" value="EAL domain-like"/>
    <property type="match status" value="1"/>
</dbReference>
<dbReference type="CDD" id="cd01948">
    <property type="entry name" value="EAL"/>
    <property type="match status" value="1"/>
</dbReference>
<dbReference type="Gene3D" id="3.20.20.450">
    <property type="entry name" value="EAL domain"/>
    <property type="match status" value="1"/>
</dbReference>
<dbReference type="SMART" id="SM00267">
    <property type="entry name" value="GGDEF"/>
    <property type="match status" value="1"/>
</dbReference>
<dbReference type="PANTHER" id="PTHR44757">
    <property type="entry name" value="DIGUANYLATE CYCLASE DGCP"/>
    <property type="match status" value="1"/>
</dbReference>
<evidence type="ECO:0000259" key="3">
    <source>
        <dbReference type="PROSITE" id="PS50883"/>
    </source>
</evidence>
<feature type="transmembrane region" description="Helical" evidence="2">
    <location>
        <begin position="32"/>
        <end position="52"/>
    </location>
</feature>
<keyword evidence="6" id="KW-1185">Reference proteome</keyword>
<dbReference type="PROSITE" id="PS50883">
    <property type="entry name" value="EAL"/>
    <property type="match status" value="1"/>
</dbReference>
<name>A0A0J8DCA5_CLOCY</name>
<dbReference type="SUPFAM" id="SSF55073">
    <property type="entry name" value="Nucleotide cyclase"/>
    <property type="match status" value="1"/>
</dbReference>
<feature type="transmembrane region" description="Helical" evidence="2">
    <location>
        <begin position="193"/>
        <end position="213"/>
    </location>
</feature>
<dbReference type="Pfam" id="PF00563">
    <property type="entry name" value="EAL"/>
    <property type="match status" value="1"/>
</dbReference>
<dbReference type="InterPro" id="IPR001633">
    <property type="entry name" value="EAL_dom"/>
</dbReference>
<dbReference type="OrthoDB" id="9762141at2"/>
<reference evidence="5 6" key="1">
    <citation type="submission" date="2015-06" db="EMBL/GenBank/DDBJ databases">
        <title>Draft genome sequence of the purine-degrading Clostridium cylindrosporum HC-1 (DSM 605).</title>
        <authorList>
            <person name="Poehlein A."/>
            <person name="Schiel-Bengelsdorf B."/>
            <person name="Bengelsdorf F."/>
            <person name="Daniel R."/>
            <person name="Duerre P."/>
        </authorList>
    </citation>
    <scope>NUCLEOTIDE SEQUENCE [LARGE SCALE GENOMIC DNA]</scope>
    <source>
        <strain evidence="5 6">DSM 605</strain>
    </source>
</reference>
<feature type="transmembrane region" description="Helical" evidence="2">
    <location>
        <begin position="59"/>
        <end position="82"/>
    </location>
</feature>
<dbReference type="NCBIfam" id="TIGR00254">
    <property type="entry name" value="GGDEF"/>
    <property type="match status" value="1"/>
</dbReference>
<dbReference type="Proteomes" id="UP000036756">
    <property type="component" value="Unassembled WGS sequence"/>
</dbReference>
<feature type="coiled-coil region" evidence="1">
    <location>
        <begin position="304"/>
        <end position="331"/>
    </location>
</feature>
<dbReference type="InterPro" id="IPR035919">
    <property type="entry name" value="EAL_sf"/>
</dbReference>
<dbReference type="EMBL" id="LFVU01000026">
    <property type="protein sequence ID" value="KMT21934.1"/>
    <property type="molecule type" value="Genomic_DNA"/>
</dbReference>
<dbReference type="PANTHER" id="PTHR44757:SF2">
    <property type="entry name" value="BIOFILM ARCHITECTURE MAINTENANCE PROTEIN MBAA"/>
    <property type="match status" value="1"/>
</dbReference>
<feature type="transmembrane region" description="Helical" evidence="2">
    <location>
        <begin position="264"/>
        <end position="280"/>
    </location>
</feature>
<evidence type="ECO:0000313" key="5">
    <source>
        <dbReference type="EMBL" id="KMT21934.1"/>
    </source>
</evidence>
<feature type="domain" description="EAL" evidence="3">
    <location>
        <begin position="507"/>
        <end position="759"/>
    </location>
</feature>
<keyword evidence="2" id="KW-0472">Membrane</keyword>
<dbReference type="STRING" id="1121307.CLCY_3c02050"/>
<dbReference type="PROSITE" id="PS50887">
    <property type="entry name" value="GGDEF"/>
    <property type="match status" value="1"/>
</dbReference>
<feature type="transmembrane region" description="Helical" evidence="2">
    <location>
        <begin position="225"/>
        <end position="244"/>
    </location>
</feature>
<feature type="domain" description="GGDEF" evidence="4">
    <location>
        <begin position="365"/>
        <end position="499"/>
    </location>
</feature>
<feature type="transmembrane region" description="Helical" evidence="2">
    <location>
        <begin position="125"/>
        <end position="144"/>
    </location>
</feature>
<keyword evidence="1" id="KW-0175">Coiled coil</keyword>
<gene>
    <name evidence="5" type="ORF">CLCY_3c02050</name>
</gene>
<dbReference type="Pfam" id="PF00990">
    <property type="entry name" value="GGDEF"/>
    <property type="match status" value="1"/>
</dbReference>
<protein>
    <submittedName>
        <fullName evidence="5">Signaling protein</fullName>
    </submittedName>
</protein>
<keyword evidence="2" id="KW-0812">Transmembrane</keyword>
<feature type="transmembrane region" description="Helical" evidence="2">
    <location>
        <begin position="94"/>
        <end position="113"/>
    </location>
</feature>
<feature type="transmembrane region" description="Helical" evidence="2">
    <location>
        <begin position="7"/>
        <end position="26"/>
    </location>
</feature>
<dbReference type="Gene3D" id="3.30.70.270">
    <property type="match status" value="1"/>
</dbReference>